<dbReference type="Pfam" id="PF13649">
    <property type="entry name" value="Methyltransf_25"/>
    <property type="match status" value="1"/>
</dbReference>
<sequence>MSAADATSAADAMSAAGTAGTAGYGEAAEQLAVQYESVAFTEVHHSLLHLYPAAPAAVLDVGAGTGRDAAALAALGHRVVAAEPTPELRAVGRRLHPDADIRWVADALPALPRLSAEGERFDLILLTAVWMHLTPAEGPPAMDALGRLLAPGGRLALTLRHGPVPPGRRMFDLPPEHTIALARARGLRLLHRGARPDLHGREGVSWTELVFGRGQ</sequence>
<comment type="caution">
    <text evidence="5">The sequence shown here is derived from an EMBL/GenBank/DDBJ whole genome shotgun (WGS) entry which is preliminary data.</text>
</comment>
<evidence type="ECO:0000313" key="5">
    <source>
        <dbReference type="EMBL" id="GGU58660.1"/>
    </source>
</evidence>
<name>A0A8H9LLQ0_KITAU</name>
<proteinExistence type="predicted"/>
<dbReference type="GeneID" id="97483852"/>
<feature type="domain" description="Methyltransferase" evidence="4">
    <location>
        <begin position="58"/>
        <end position="153"/>
    </location>
</feature>
<protein>
    <recommendedName>
        <fullName evidence="4">Methyltransferase domain-containing protein</fullName>
    </recommendedName>
</protein>
<organism evidence="5 6">
    <name type="scientific">Kitasatospora aureofaciens</name>
    <name type="common">Streptomyces aureofaciens</name>
    <dbReference type="NCBI Taxonomy" id="1894"/>
    <lineage>
        <taxon>Bacteria</taxon>
        <taxon>Bacillati</taxon>
        <taxon>Actinomycetota</taxon>
        <taxon>Actinomycetes</taxon>
        <taxon>Kitasatosporales</taxon>
        <taxon>Streptomycetaceae</taxon>
        <taxon>Kitasatospora</taxon>
    </lineage>
</organism>
<gene>
    <name evidence="5" type="ORF">GCM10010502_06760</name>
</gene>
<evidence type="ECO:0000313" key="6">
    <source>
        <dbReference type="Proteomes" id="UP000610124"/>
    </source>
</evidence>
<evidence type="ECO:0000256" key="3">
    <source>
        <dbReference type="ARBA" id="ARBA00022691"/>
    </source>
</evidence>
<dbReference type="InterPro" id="IPR041698">
    <property type="entry name" value="Methyltransf_25"/>
</dbReference>
<dbReference type="PANTHER" id="PTHR43464:SF19">
    <property type="entry name" value="UBIQUINONE BIOSYNTHESIS O-METHYLTRANSFERASE, MITOCHONDRIAL"/>
    <property type="match status" value="1"/>
</dbReference>
<dbReference type="Proteomes" id="UP000610124">
    <property type="component" value="Unassembled WGS sequence"/>
</dbReference>
<keyword evidence="1" id="KW-0489">Methyltransferase</keyword>
<reference evidence="5" key="2">
    <citation type="submission" date="2020-09" db="EMBL/GenBank/DDBJ databases">
        <authorList>
            <person name="Sun Q."/>
            <person name="Ohkuma M."/>
        </authorList>
    </citation>
    <scope>NUCLEOTIDE SEQUENCE</scope>
    <source>
        <strain evidence="5">JCM 4434</strain>
    </source>
</reference>
<keyword evidence="2" id="KW-0808">Transferase</keyword>
<evidence type="ECO:0000256" key="2">
    <source>
        <dbReference type="ARBA" id="ARBA00022679"/>
    </source>
</evidence>
<dbReference type="SUPFAM" id="SSF53335">
    <property type="entry name" value="S-adenosyl-L-methionine-dependent methyltransferases"/>
    <property type="match status" value="1"/>
</dbReference>
<evidence type="ECO:0000256" key="1">
    <source>
        <dbReference type="ARBA" id="ARBA00022603"/>
    </source>
</evidence>
<dbReference type="AlphaFoldDB" id="A0A8H9LLQ0"/>
<dbReference type="InterPro" id="IPR029063">
    <property type="entry name" value="SAM-dependent_MTases_sf"/>
</dbReference>
<accession>A0A8H9LLQ0</accession>
<dbReference type="Gene3D" id="3.40.50.150">
    <property type="entry name" value="Vaccinia Virus protein VP39"/>
    <property type="match status" value="1"/>
</dbReference>
<dbReference type="CDD" id="cd02440">
    <property type="entry name" value="AdoMet_MTases"/>
    <property type="match status" value="1"/>
</dbReference>
<keyword evidence="3" id="KW-0949">S-adenosyl-L-methionine</keyword>
<reference evidence="5" key="1">
    <citation type="journal article" date="2014" name="Int. J. Syst. Evol. Microbiol.">
        <title>Complete genome sequence of Corynebacterium casei LMG S-19264T (=DSM 44701T), isolated from a smear-ripened cheese.</title>
        <authorList>
            <consortium name="US DOE Joint Genome Institute (JGI-PGF)"/>
            <person name="Walter F."/>
            <person name="Albersmeier A."/>
            <person name="Kalinowski J."/>
            <person name="Ruckert C."/>
        </authorList>
    </citation>
    <scope>NUCLEOTIDE SEQUENCE</scope>
    <source>
        <strain evidence="5">JCM 4434</strain>
    </source>
</reference>
<evidence type="ECO:0000259" key="4">
    <source>
        <dbReference type="Pfam" id="PF13649"/>
    </source>
</evidence>
<dbReference type="RefSeq" id="WP_223886159.1">
    <property type="nucleotide sequence ID" value="NZ_BMUB01000001.1"/>
</dbReference>
<dbReference type="GO" id="GO:0032259">
    <property type="term" value="P:methylation"/>
    <property type="evidence" value="ECO:0007669"/>
    <property type="project" value="UniProtKB-KW"/>
</dbReference>
<dbReference type="PANTHER" id="PTHR43464">
    <property type="entry name" value="METHYLTRANSFERASE"/>
    <property type="match status" value="1"/>
</dbReference>
<dbReference type="GO" id="GO:0008168">
    <property type="term" value="F:methyltransferase activity"/>
    <property type="evidence" value="ECO:0007669"/>
    <property type="project" value="UniProtKB-KW"/>
</dbReference>
<dbReference type="EMBL" id="BMUB01000001">
    <property type="protein sequence ID" value="GGU58660.1"/>
    <property type="molecule type" value="Genomic_DNA"/>
</dbReference>